<sequence length="68" mass="7841">MNKSVLMKNIHKTKAEKAREKNLSDQFEARRTKNKACRERKFARREESLAQGLEERPVQPAAVDAVTT</sequence>
<dbReference type="STRING" id="4072.A0A2G3A4E6"/>
<dbReference type="GO" id="GO:0003723">
    <property type="term" value="F:RNA binding"/>
    <property type="evidence" value="ECO:0007669"/>
    <property type="project" value="InterPro"/>
</dbReference>
<dbReference type="SMR" id="A0A2G3A4E6"/>
<dbReference type="AlphaFoldDB" id="A0A2G3A4E6"/>
<keyword evidence="3" id="KW-1185">Reference proteome</keyword>
<dbReference type="PANTHER" id="PTHR10722">
    <property type="entry name" value="60S RIBOSOMAL PROTEIN L19"/>
    <property type="match status" value="1"/>
</dbReference>
<name>A0A2G3A4E6_CAPAN</name>
<dbReference type="EMBL" id="AYRZ02000002">
    <property type="protein sequence ID" value="PHT89061.1"/>
    <property type="molecule type" value="Genomic_DNA"/>
</dbReference>
<evidence type="ECO:0000313" key="3">
    <source>
        <dbReference type="Proteomes" id="UP000222542"/>
    </source>
</evidence>
<dbReference type="Gene3D" id="1.10.1200.240">
    <property type="match status" value="1"/>
</dbReference>
<comment type="caution">
    <text evidence="2">The sequence shown here is derived from an EMBL/GenBank/DDBJ whole genome shotgun (WGS) entry which is preliminary data.</text>
</comment>
<dbReference type="InterPro" id="IPR039547">
    <property type="entry name" value="Ribosomal_eL19"/>
</dbReference>
<proteinExistence type="predicted"/>
<evidence type="ECO:0000313" key="2">
    <source>
        <dbReference type="EMBL" id="PHT89061.1"/>
    </source>
</evidence>
<feature type="region of interest" description="Disordered" evidence="1">
    <location>
        <begin position="14"/>
        <end position="33"/>
    </location>
</feature>
<gene>
    <name evidence="2" type="ORF">T459_04174</name>
</gene>
<organism evidence="2 3">
    <name type="scientific">Capsicum annuum</name>
    <name type="common">Capsicum pepper</name>
    <dbReference type="NCBI Taxonomy" id="4072"/>
    <lineage>
        <taxon>Eukaryota</taxon>
        <taxon>Viridiplantae</taxon>
        <taxon>Streptophyta</taxon>
        <taxon>Embryophyta</taxon>
        <taxon>Tracheophyta</taxon>
        <taxon>Spermatophyta</taxon>
        <taxon>Magnoliopsida</taxon>
        <taxon>eudicotyledons</taxon>
        <taxon>Gunneridae</taxon>
        <taxon>Pentapetalae</taxon>
        <taxon>asterids</taxon>
        <taxon>lamiids</taxon>
        <taxon>Solanales</taxon>
        <taxon>Solanaceae</taxon>
        <taxon>Solanoideae</taxon>
        <taxon>Capsiceae</taxon>
        <taxon>Capsicum</taxon>
    </lineage>
</organism>
<reference evidence="2 3" key="1">
    <citation type="journal article" date="2014" name="Nat. Genet.">
        <title>Genome sequence of the hot pepper provides insights into the evolution of pungency in Capsicum species.</title>
        <authorList>
            <person name="Kim S."/>
            <person name="Park M."/>
            <person name="Yeom S.I."/>
            <person name="Kim Y.M."/>
            <person name="Lee J.M."/>
            <person name="Lee H.A."/>
            <person name="Seo E."/>
            <person name="Choi J."/>
            <person name="Cheong K."/>
            <person name="Kim K.T."/>
            <person name="Jung K."/>
            <person name="Lee G.W."/>
            <person name="Oh S.K."/>
            <person name="Bae C."/>
            <person name="Kim S.B."/>
            <person name="Lee H.Y."/>
            <person name="Kim S.Y."/>
            <person name="Kim M.S."/>
            <person name="Kang B.C."/>
            <person name="Jo Y.D."/>
            <person name="Yang H.B."/>
            <person name="Jeong H.J."/>
            <person name="Kang W.H."/>
            <person name="Kwon J.K."/>
            <person name="Shin C."/>
            <person name="Lim J.Y."/>
            <person name="Park J.H."/>
            <person name="Huh J.H."/>
            <person name="Kim J.S."/>
            <person name="Kim B.D."/>
            <person name="Cohen O."/>
            <person name="Paran I."/>
            <person name="Suh M.C."/>
            <person name="Lee S.B."/>
            <person name="Kim Y.K."/>
            <person name="Shin Y."/>
            <person name="Noh S.J."/>
            <person name="Park J."/>
            <person name="Seo Y.S."/>
            <person name="Kwon S.Y."/>
            <person name="Kim H.A."/>
            <person name="Park J.M."/>
            <person name="Kim H.J."/>
            <person name="Choi S.B."/>
            <person name="Bosland P.W."/>
            <person name="Reeves G."/>
            <person name="Jo S.H."/>
            <person name="Lee B.W."/>
            <person name="Cho H.T."/>
            <person name="Choi H.S."/>
            <person name="Lee M.S."/>
            <person name="Yu Y."/>
            <person name="Do Choi Y."/>
            <person name="Park B.S."/>
            <person name="van Deynze A."/>
            <person name="Ashrafi H."/>
            <person name="Hill T."/>
            <person name="Kim W.T."/>
            <person name="Pai H.S."/>
            <person name="Ahn H.K."/>
            <person name="Yeam I."/>
            <person name="Giovannoni J.J."/>
            <person name="Rose J.K."/>
            <person name="Sorensen I."/>
            <person name="Lee S.J."/>
            <person name="Kim R.W."/>
            <person name="Choi I.Y."/>
            <person name="Choi B.S."/>
            <person name="Lim J.S."/>
            <person name="Lee Y.H."/>
            <person name="Choi D."/>
        </authorList>
    </citation>
    <scope>NUCLEOTIDE SEQUENCE [LARGE SCALE GENOMIC DNA]</scope>
    <source>
        <strain evidence="3">cv. CM334</strain>
    </source>
</reference>
<dbReference type="Gramene" id="PHT89061">
    <property type="protein sequence ID" value="PHT89061"/>
    <property type="gene ID" value="T459_04174"/>
</dbReference>
<protein>
    <submittedName>
        <fullName evidence="2">Uncharacterized protein</fullName>
    </submittedName>
</protein>
<evidence type="ECO:0000256" key="1">
    <source>
        <dbReference type="SAM" id="MobiDB-lite"/>
    </source>
</evidence>
<dbReference type="Proteomes" id="UP000222542">
    <property type="component" value="Unassembled WGS sequence"/>
</dbReference>
<feature type="region of interest" description="Disordered" evidence="1">
    <location>
        <begin position="46"/>
        <end position="68"/>
    </location>
</feature>
<dbReference type="GO" id="GO:0022625">
    <property type="term" value="C:cytosolic large ribosomal subunit"/>
    <property type="evidence" value="ECO:0007669"/>
    <property type="project" value="InterPro"/>
</dbReference>
<accession>A0A2G3A4E6</accession>
<reference evidence="2 3" key="2">
    <citation type="journal article" date="2017" name="Genome Biol.">
        <title>New reference genome sequences of hot pepper reveal the massive evolution of plant disease-resistance genes by retroduplication.</title>
        <authorList>
            <person name="Kim S."/>
            <person name="Park J."/>
            <person name="Yeom S.I."/>
            <person name="Kim Y.M."/>
            <person name="Seo E."/>
            <person name="Kim K.T."/>
            <person name="Kim M.S."/>
            <person name="Lee J.M."/>
            <person name="Cheong K."/>
            <person name="Shin H.S."/>
            <person name="Kim S.B."/>
            <person name="Han K."/>
            <person name="Lee J."/>
            <person name="Park M."/>
            <person name="Lee H.A."/>
            <person name="Lee H.Y."/>
            <person name="Lee Y."/>
            <person name="Oh S."/>
            <person name="Lee J.H."/>
            <person name="Choi E."/>
            <person name="Choi E."/>
            <person name="Lee S.E."/>
            <person name="Jeon J."/>
            <person name="Kim H."/>
            <person name="Choi G."/>
            <person name="Song H."/>
            <person name="Lee J."/>
            <person name="Lee S.C."/>
            <person name="Kwon J.K."/>
            <person name="Lee H.Y."/>
            <person name="Koo N."/>
            <person name="Hong Y."/>
            <person name="Kim R.W."/>
            <person name="Kang W.H."/>
            <person name="Huh J.H."/>
            <person name="Kang B.C."/>
            <person name="Yang T.J."/>
            <person name="Lee Y.H."/>
            <person name="Bennetzen J.L."/>
            <person name="Choi D."/>
        </authorList>
    </citation>
    <scope>NUCLEOTIDE SEQUENCE [LARGE SCALE GENOMIC DNA]</scope>
    <source>
        <strain evidence="3">cv. CM334</strain>
    </source>
</reference>
<feature type="compositionally biased region" description="Basic and acidic residues" evidence="1">
    <location>
        <begin position="46"/>
        <end position="57"/>
    </location>
</feature>
<dbReference type="GO" id="GO:0003735">
    <property type="term" value="F:structural constituent of ribosome"/>
    <property type="evidence" value="ECO:0007669"/>
    <property type="project" value="InterPro"/>
</dbReference>